<dbReference type="InterPro" id="IPR018517">
    <property type="entry name" value="tRNA_hU_synthase_CS"/>
</dbReference>
<evidence type="ECO:0000256" key="17">
    <source>
        <dbReference type="SAM" id="MobiDB-lite"/>
    </source>
</evidence>
<evidence type="ECO:0000256" key="11">
    <source>
        <dbReference type="ARBA" id="ARBA00047287"/>
    </source>
</evidence>
<organism evidence="19 20">
    <name type="scientific">Psilocybe cyanescens</name>
    <dbReference type="NCBI Taxonomy" id="93625"/>
    <lineage>
        <taxon>Eukaryota</taxon>
        <taxon>Fungi</taxon>
        <taxon>Dikarya</taxon>
        <taxon>Basidiomycota</taxon>
        <taxon>Agaricomycotina</taxon>
        <taxon>Agaricomycetes</taxon>
        <taxon>Agaricomycetidae</taxon>
        <taxon>Agaricales</taxon>
        <taxon>Agaricineae</taxon>
        <taxon>Strophariaceae</taxon>
        <taxon>Psilocybe</taxon>
    </lineage>
</organism>
<comment type="catalytic activity">
    <reaction evidence="13">
        <text>a 5,6-dihydrouridine in mRNA + NAD(+) = a uridine in mRNA + NADH + H(+)</text>
        <dbReference type="Rhea" id="RHEA:69851"/>
        <dbReference type="Rhea" id="RHEA-COMP:14658"/>
        <dbReference type="Rhea" id="RHEA-COMP:17789"/>
        <dbReference type="ChEBI" id="CHEBI:15378"/>
        <dbReference type="ChEBI" id="CHEBI:57540"/>
        <dbReference type="ChEBI" id="CHEBI:57945"/>
        <dbReference type="ChEBI" id="CHEBI:65315"/>
        <dbReference type="ChEBI" id="CHEBI:74443"/>
    </reaction>
    <physiologicalReaction direction="right-to-left" evidence="13">
        <dbReference type="Rhea" id="RHEA:69853"/>
    </physiologicalReaction>
</comment>
<dbReference type="STRING" id="93625.A0A409WTX5"/>
<evidence type="ECO:0000256" key="10">
    <source>
        <dbReference type="ARBA" id="ARBA00038890"/>
    </source>
</evidence>
<evidence type="ECO:0000313" key="20">
    <source>
        <dbReference type="Proteomes" id="UP000283269"/>
    </source>
</evidence>
<evidence type="ECO:0000256" key="3">
    <source>
        <dbReference type="ARBA" id="ARBA00022643"/>
    </source>
</evidence>
<comment type="caution">
    <text evidence="19">The sequence shown here is derived from an EMBL/GenBank/DDBJ whole genome shotgun (WGS) entry which is preliminary data.</text>
</comment>
<dbReference type="EMBL" id="NHYD01003195">
    <property type="protein sequence ID" value="PPQ81929.1"/>
    <property type="molecule type" value="Genomic_DNA"/>
</dbReference>
<evidence type="ECO:0000256" key="13">
    <source>
        <dbReference type="ARBA" id="ARBA00048342"/>
    </source>
</evidence>
<dbReference type="GO" id="GO:0017150">
    <property type="term" value="F:tRNA dihydrouridine synthase activity"/>
    <property type="evidence" value="ECO:0007669"/>
    <property type="project" value="InterPro"/>
</dbReference>
<comment type="catalytic activity">
    <reaction evidence="12">
        <text>5,6-dihydrouridine(16) in tRNA + NADP(+) = uridine(16) in tRNA + NADPH + H(+)</text>
        <dbReference type="Rhea" id="RHEA:53376"/>
        <dbReference type="Rhea" id="RHEA-COMP:13543"/>
        <dbReference type="Rhea" id="RHEA-COMP:13544"/>
        <dbReference type="ChEBI" id="CHEBI:15378"/>
        <dbReference type="ChEBI" id="CHEBI:57783"/>
        <dbReference type="ChEBI" id="CHEBI:58349"/>
        <dbReference type="ChEBI" id="CHEBI:65315"/>
        <dbReference type="ChEBI" id="CHEBI:74443"/>
        <dbReference type="EC" id="1.3.1.88"/>
    </reaction>
    <physiologicalReaction direction="right-to-left" evidence="12">
        <dbReference type="Rhea" id="RHEA:53378"/>
    </physiologicalReaction>
</comment>
<keyword evidence="6" id="KW-0521">NADP</keyword>
<keyword evidence="20" id="KW-1185">Reference proteome</keyword>
<keyword evidence="4" id="KW-0507">mRNA processing</keyword>
<comment type="catalytic activity">
    <reaction evidence="16">
        <text>5,6-dihydrouridine(17) in tRNA + NADP(+) = uridine(17) in tRNA + NADPH + H(+)</text>
        <dbReference type="Rhea" id="RHEA:53368"/>
        <dbReference type="Rhea" id="RHEA-COMP:13541"/>
        <dbReference type="Rhea" id="RHEA-COMP:13542"/>
        <dbReference type="ChEBI" id="CHEBI:15378"/>
        <dbReference type="ChEBI" id="CHEBI:57783"/>
        <dbReference type="ChEBI" id="CHEBI:58349"/>
        <dbReference type="ChEBI" id="CHEBI:65315"/>
        <dbReference type="ChEBI" id="CHEBI:74443"/>
        <dbReference type="EC" id="1.3.1.88"/>
    </reaction>
    <physiologicalReaction direction="right-to-left" evidence="16">
        <dbReference type="Rhea" id="RHEA:53370"/>
    </physiologicalReaction>
</comment>
<dbReference type="Proteomes" id="UP000283269">
    <property type="component" value="Unassembled WGS sequence"/>
</dbReference>
<feature type="compositionally biased region" description="Acidic residues" evidence="17">
    <location>
        <begin position="325"/>
        <end position="338"/>
    </location>
</feature>
<reference evidence="19 20" key="1">
    <citation type="journal article" date="2018" name="Evol. Lett.">
        <title>Horizontal gene cluster transfer increased hallucinogenic mushroom diversity.</title>
        <authorList>
            <person name="Reynolds H.T."/>
            <person name="Vijayakumar V."/>
            <person name="Gluck-Thaler E."/>
            <person name="Korotkin H.B."/>
            <person name="Matheny P.B."/>
            <person name="Slot J.C."/>
        </authorList>
    </citation>
    <scope>NUCLEOTIDE SEQUENCE [LARGE SCALE GENOMIC DNA]</scope>
    <source>
        <strain evidence="19 20">2631</strain>
    </source>
</reference>
<gene>
    <name evidence="19" type="ORF">CVT25_013777</name>
</gene>
<dbReference type="Pfam" id="PF01207">
    <property type="entry name" value="Dus"/>
    <property type="match status" value="1"/>
</dbReference>
<evidence type="ECO:0000256" key="5">
    <source>
        <dbReference type="ARBA" id="ARBA00022694"/>
    </source>
</evidence>
<accession>A0A409WTX5</accession>
<evidence type="ECO:0000256" key="1">
    <source>
        <dbReference type="ARBA" id="ARBA00001917"/>
    </source>
</evidence>
<dbReference type="InterPro" id="IPR013785">
    <property type="entry name" value="Aldolase_TIM"/>
</dbReference>
<evidence type="ECO:0000256" key="12">
    <source>
        <dbReference type="ARBA" id="ARBA00047652"/>
    </source>
</evidence>
<evidence type="ECO:0000256" key="9">
    <source>
        <dbReference type="ARBA" id="ARBA00038313"/>
    </source>
</evidence>
<dbReference type="CDD" id="cd02801">
    <property type="entry name" value="DUS_like_FMN"/>
    <property type="match status" value="1"/>
</dbReference>
<name>A0A409WTX5_PSICY</name>
<comment type="catalytic activity">
    <reaction evidence="11">
        <text>5,6-dihydrouridine(17) in tRNA + NAD(+) = uridine(17) in tRNA + NADH + H(+)</text>
        <dbReference type="Rhea" id="RHEA:53372"/>
        <dbReference type="Rhea" id="RHEA-COMP:13541"/>
        <dbReference type="Rhea" id="RHEA-COMP:13542"/>
        <dbReference type="ChEBI" id="CHEBI:15378"/>
        <dbReference type="ChEBI" id="CHEBI:57540"/>
        <dbReference type="ChEBI" id="CHEBI:57945"/>
        <dbReference type="ChEBI" id="CHEBI:65315"/>
        <dbReference type="ChEBI" id="CHEBI:74443"/>
        <dbReference type="EC" id="1.3.1.88"/>
    </reaction>
    <physiologicalReaction direction="right-to-left" evidence="11">
        <dbReference type="Rhea" id="RHEA:53374"/>
    </physiologicalReaction>
</comment>
<keyword evidence="5" id="KW-0819">tRNA processing</keyword>
<dbReference type="AlphaFoldDB" id="A0A409WTX5"/>
<evidence type="ECO:0000313" key="19">
    <source>
        <dbReference type="EMBL" id="PPQ81929.1"/>
    </source>
</evidence>
<keyword evidence="7" id="KW-0560">Oxidoreductase</keyword>
<proteinExistence type="inferred from homology"/>
<dbReference type="PANTHER" id="PTHR11082:SF5">
    <property type="entry name" value="TRNA-DIHYDROURIDINE(16_17) SYNTHASE [NAD(P)(+)]-LIKE"/>
    <property type="match status" value="1"/>
</dbReference>
<dbReference type="InParanoid" id="A0A409WTX5"/>
<keyword evidence="8" id="KW-0520">NAD</keyword>
<evidence type="ECO:0000259" key="18">
    <source>
        <dbReference type="Pfam" id="PF01207"/>
    </source>
</evidence>
<evidence type="ECO:0000256" key="4">
    <source>
        <dbReference type="ARBA" id="ARBA00022664"/>
    </source>
</evidence>
<protein>
    <recommendedName>
        <fullName evidence="10">tRNA-dihydrouridine(16/17) synthase [NAD(P)(+)]</fullName>
        <ecNumber evidence="10">1.3.1.88</ecNumber>
    </recommendedName>
</protein>
<dbReference type="OrthoDB" id="272303at2759"/>
<evidence type="ECO:0000256" key="8">
    <source>
        <dbReference type="ARBA" id="ARBA00023027"/>
    </source>
</evidence>
<dbReference type="SUPFAM" id="SSF51395">
    <property type="entry name" value="FMN-linked oxidoreductases"/>
    <property type="match status" value="1"/>
</dbReference>
<evidence type="ECO:0000256" key="15">
    <source>
        <dbReference type="ARBA" id="ARBA00049447"/>
    </source>
</evidence>
<feature type="region of interest" description="Disordered" evidence="17">
    <location>
        <begin position="314"/>
        <end position="347"/>
    </location>
</feature>
<dbReference type="GO" id="GO:0050660">
    <property type="term" value="F:flavin adenine dinucleotide binding"/>
    <property type="evidence" value="ECO:0007669"/>
    <property type="project" value="InterPro"/>
</dbReference>
<keyword evidence="3" id="KW-0288">FMN</keyword>
<evidence type="ECO:0000256" key="14">
    <source>
        <dbReference type="ARBA" id="ARBA00048934"/>
    </source>
</evidence>
<evidence type="ECO:0000256" key="16">
    <source>
        <dbReference type="ARBA" id="ARBA00049467"/>
    </source>
</evidence>
<evidence type="ECO:0000256" key="7">
    <source>
        <dbReference type="ARBA" id="ARBA00023002"/>
    </source>
</evidence>
<comment type="cofactor">
    <cofactor evidence="1">
        <name>FMN</name>
        <dbReference type="ChEBI" id="CHEBI:58210"/>
    </cofactor>
</comment>
<dbReference type="GO" id="GO:0006397">
    <property type="term" value="P:mRNA processing"/>
    <property type="evidence" value="ECO:0007669"/>
    <property type="project" value="UniProtKB-KW"/>
</dbReference>
<comment type="catalytic activity">
    <reaction evidence="15">
        <text>a 5,6-dihydrouridine in mRNA + NADP(+) = a uridine in mRNA + NADPH + H(+)</text>
        <dbReference type="Rhea" id="RHEA:69855"/>
        <dbReference type="Rhea" id="RHEA-COMP:14658"/>
        <dbReference type="Rhea" id="RHEA-COMP:17789"/>
        <dbReference type="ChEBI" id="CHEBI:15378"/>
        <dbReference type="ChEBI" id="CHEBI:57783"/>
        <dbReference type="ChEBI" id="CHEBI:58349"/>
        <dbReference type="ChEBI" id="CHEBI:65315"/>
        <dbReference type="ChEBI" id="CHEBI:74443"/>
    </reaction>
    <physiologicalReaction direction="right-to-left" evidence="15">
        <dbReference type="Rhea" id="RHEA:69857"/>
    </physiologicalReaction>
</comment>
<dbReference type="PANTHER" id="PTHR11082">
    <property type="entry name" value="TRNA-DIHYDROURIDINE SYNTHASE"/>
    <property type="match status" value="1"/>
</dbReference>
<evidence type="ECO:0000256" key="6">
    <source>
        <dbReference type="ARBA" id="ARBA00022857"/>
    </source>
</evidence>
<dbReference type="PROSITE" id="PS01136">
    <property type="entry name" value="UPF0034"/>
    <property type="match status" value="1"/>
</dbReference>
<feature type="domain" description="DUS-like FMN-binding" evidence="18">
    <location>
        <begin position="8"/>
        <end position="236"/>
    </location>
</feature>
<dbReference type="Gene3D" id="3.20.20.70">
    <property type="entry name" value="Aldolase class I"/>
    <property type="match status" value="1"/>
</dbReference>
<dbReference type="EC" id="1.3.1.88" evidence="10"/>
<keyword evidence="2" id="KW-0285">Flavoprotein</keyword>
<comment type="catalytic activity">
    <reaction evidence="14">
        <text>5,6-dihydrouridine(16) in tRNA + NAD(+) = uridine(16) in tRNA + NADH + H(+)</text>
        <dbReference type="Rhea" id="RHEA:53380"/>
        <dbReference type="Rhea" id="RHEA-COMP:13543"/>
        <dbReference type="Rhea" id="RHEA-COMP:13544"/>
        <dbReference type="ChEBI" id="CHEBI:15378"/>
        <dbReference type="ChEBI" id="CHEBI:57540"/>
        <dbReference type="ChEBI" id="CHEBI:57945"/>
        <dbReference type="ChEBI" id="CHEBI:65315"/>
        <dbReference type="ChEBI" id="CHEBI:74443"/>
        <dbReference type="EC" id="1.3.1.88"/>
    </reaction>
    <physiologicalReaction direction="right-to-left" evidence="14">
        <dbReference type="Rhea" id="RHEA:53382"/>
    </physiologicalReaction>
</comment>
<sequence length="360" mass="40206">MNLNFVSAPMVNQSDLPFRVLVRGYGATMAYTQMCVPEKLLSDKDYLEYHIRDITLGGDNELTRPVVAQLCGNNPETIVQAGRKLQSYCDAIDLNLGCPQEAAKEGHFGAYLLGQKDWPLVQDIVSAMSHSFTVPVSAKFRLCQPSSKTIEFAQQLETSGAAWVTLHARTASARRRRQGAADLSEVKRLKENLRIPVISNGNVRSFDDLQKNLEFTCADGLMVGETLLGNPCLFSGIVPDPVDISLEYLSLCRQYPGTTMSTIQTHIRHFVEFQCGRRPWFPRFRSELSSTKSLSAIESLLAFKIERWRGRPPRNAHHLEHSENSIEDDHDPEDEDGEGPWVGNVKEGSGLAALYEFTTS</sequence>
<comment type="similarity">
    <text evidence="9">Belongs to the Dus family. Dus1 subfamily.</text>
</comment>
<evidence type="ECO:0000256" key="2">
    <source>
        <dbReference type="ARBA" id="ARBA00022630"/>
    </source>
</evidence>
<dbReference type="InterPro" id="IPR035587">
    <property type="entry name" value="DUS-like_FMN-bd"/>
</dbReference>